<sequence length="54" mass="5868">MNPSPSATHRLRPSSPAPQPGTPKLPSVCYCTGRKGQKRPDQPVLFASVLAYFE</sequence>
<reference evidence="2 3" key="1">
    <citation type="journal article" date="2011" name="Genome Biol.">
        <title>Comparative genome sequence analysis underscores mycoparasitism as the ancestral life style of Trichoderma.</title>
        <authorList>
            <person name="Kubicek C.P."/>
            <person name="Herrera-Estrella A."/>
            <person name="Seidl-Seiboth V."/>
            <person name="Martinez D.A."/>
            <person name="Druzhinina I.S."/>
            <person name="Thon M."/>
            <person name="Zeilinger S."/>
            <person name="Casas-Flores S."/>
            <person name="Horwitz B.A."/>
            <person name="Mukherjee P.K."/>
            <person name="Mukherjee M."/>
            <person name="Kredics L."/>
            <person name="Alcaraz L.D."/>
            <person name="Aerts A."/>
            <person name="Antal Z."/>
            <person name="Atanasova L."/>
            <person name="Cervantes-Badillo M.G."/>
            <person name="Challacombe J."/>
            <person name="Chertkov O."/>
            <person name="McCluskey K."/>
            <person name="Coulpier F."/>
            <person name="Deshpande N."/>
            <person name="von Doehren H."/>
            <person name="Ebbole D.J."/>
            <person name="Esquivel-Naranjo E.U."/>
            <person name="Fekete E."/>
            <person name="Flipphi M."/>
            <person name="Glaser F."/>
            <person name="Gomez-Rodriguez E.Y."/>
            <person name="Gruber S."/>
            <person name="Han C."/>
            <person name="Henrissat B."/>
            <person name="Hermosa R."/>
            <person name="Hernandez-Onate M."/>
            <person name="Karaffa L."/>
            <person name="Kosti I."/>
            <person name="Le Crom S."/>
            <person name="Lindquist E."/>
            <person name="Lucas S."/>
            <person name="Luebeck M."/>
            <person name="Luebeck P.S."/>
            <person name="Margeot A."/>
            <person name="Metz B."/>
            <person name="Misra M."/>
            <person name="Nevalainen H."/>
            <person name="Omann M."/>
            <person name="Packer N."/>
            <person name="Perrone G."/>
            <person name="Uresti-Rivera E.E."/>
            <person name="Salamov A."/>
            <person name="Schmoll M."/>
            <person name="Seiboth B."/>
            <person name="Shapiro H."/>
            <person name="Sukno S."/>
            <person name="Tamayo-Ramos J.A."/>
            <person name="Tisch D."/>
            <person name="Wiest A."/>
            <person name="Wilkinson H.H."/>
            <person name="Zhang M."/>
            <person name="Coutinho P.M."/>
            <person name="Kenerley C.M."/>
            <person name="Monte E."/>
            <person name="Baker S.E."/>
            <person name="Grigoriev I.V."/>
        </authorList>
    </citation>
    <scope>NUCLEOTIDE SEQUENCE [LARGE SCALE GENOMIC DNA]</scope>
    <source>
        <strain evidence="3">ATCC 20476 / IMI 206040</strain>
    </source>
</reference>
<protein>
    <submittedName>
        <fullName evidence="2">Uncharacterized protein</fullName>
    </submittedName>
</protein>
<keyword evidence="3" id="KW-1185">Reference proteome</keyword>
<proteinExistence type="predicted"/>
<dbReference type="HOGENOM" id="CLU_3050613_0_0_1"/>
<comment type="caution">
    <text evidence="2">The sequence shown here is derived from an EMBL/GenBank/DDBJ whole genome shotgun (WGS) entry which is preliminary data.</text>
</comment>
<name>G9P3B1_HYPAI</name>
<evidence type="ECO:0000256" key="1">
    <source>
        <dbReference type="SAM" id="MobiDB-lite"/>
    </source>
</evidence>
<accession>G9P3B1</accession>
<feature type="region of interest" description="Disordered" evidence="1">
    <location>
        <begin position="1"/>
        <end position="25"/>
    </location>
</feature>
<organism evidence="2 3">
    <name type="scientific">Hypocrea atroviridis (strain ATCC 20476 / IMI 206040)</name>
    <name type="common">Trichoderma atroviride</name>
    <dbReference type="NCBI Taxonomy" id="452589"/>
    <lineage>
        <taxon>Eukaryota</taxon>
        <taxon>Fungi</taxon>
        <taxon>Dikarya</taxon>
        <taxon>Ascomycota</taxon>
        <taxon>Pezizomycotina</taxon>
        <taxon>Sordariomycetes</taxon>
        <taxon>Hypocreomycetidae</taxon>
        <taxon>Hypocreales</taxon>
        <taxon>Hypocreaceae</taxon>
        <taxon>Trichoderma</taxon>
    </lineage>
</organism>
<dbReference type="EMBL" id="ABDG02000026">
    <property type="protein sequence ID" value="EHK42872.1"/>
    <property type="molecule type" value="Genomic_DNA"/>
</dbReference>
<dbReference type="AlphaFoldDB" id="G9P3B1"/>
<dbReference type="Proteomes" id="UP000005426">
    <property type="component" value="Unassembled WGS sequence"/>
</dbReference>
<gene>
    <name evidence="2" type="ORF">TRIATDRAFT_258227</name>
</gene>
<evidence type="ECO:0000313" key="2">
    <source>
        <dbReference type="EMBL" id="EHK42872.1"/>
    </source>
</evidence>
<evidence type="ECO:0000313" key="3">
    <source>
        <dbReference type="Proteomes" id="UP000005426"/>
    </source>
</evidence>